<evidence type="ECO:0000313" key="2">
    <source>
        <dbReference type="EMBL" id="KAF2094675.1"/>
    </source>
</evidence>
<evidence type="ECO:0000256" key="1">
    <source>
        <dbReference type="SAM" id="MobiDB-lite"/>
    </source>
</evidence>
<dbReference type="AlphaFoldDB" id="A0A9P4M2L6"/>
<keyword evidence="3" id="KW-1185">Reference proteome</keyword>
<organism evidence="2 3">
    <name type="scientific">Rhizodiscina lignyota</name>
    <dbReference type="NCBI Taxonomy" id="1504668"/>
    <lineage>
        <taxon>Eukaryota</taxon>
        <taxon>Fungi</taxon>
        <taxon>Dikarya</taxon>
        <taxon>Ascomycota</taxon>
        <taxon>Pezizomycotina</taxon>
        <taxon>Dothideomycetes</taxon>
        <taxon>Pleosporomycetidae</taxon>
        <taxon>Aulographales</taxon>
        <taxon>Rhizodiscinaceae</taxon>
        <taxon>Rhizodiscina</taxon>
    </lineage>
</organism>
<proteinExistence type="predicted"/>
<feature type="compositionally biased region" description="Basic residues" evidence="1">
    <location>
        <begin position="172"/>
        <end position="181"/>
    </location>
</feature>
<dbReference type="Proteomes" id="UP000799772">
    <property type="component" value="Unassembled WGS sequence"/>
</dbReference>
<reference evidence="2" key="1">
    <citation type="journal article" date="2020" name="Stud. Mycol.">
        <title>101 Dothideomycetes genomes: a test case for predicting lifestyles and emergence of pathogens.</title>
        <authorList>
            <person name="Haridas S."/>
            <person name="Albert R."/>
            <person name="Binder M."/>
            <person name="Bloem J."/>
            <person name="Labutti K."/>
            <person name="Salamov A."/>
            <person name="Andreopoulos B."/>
            <person name="Baker S."/>
            <person name="Barry K."/>
            <person name="Bills G."/>
            <person name="Bluhm B."/>
            <person name="Cannon C."/>
            <person name="Castanera R."/>
            <person name="Culley D."/>
            <person name="Daum C."/>
            <person name="Ezra D."/>
            <person name="Gonzalez J."/>
            <person name="Henrissat B."/>
            <person name="Kuo A."/>
            <person name="Liang C."/>
            <person name="Lipzen A."/>
            <person name="Lutzoni F."/>
            <person name="Magnuson J."/>
            <person name="Mondo S."/>
            <person name="Nolan M."/>
            <person name="Ohm R."/>
            <person name="Pangilinan J."/>
            <person name="Park H.-J."/>
            <person name="Ramirez L."/>
            <person name="Alfaro M."/>
            <person name="Sun H."/>
            <person name="Tritt A."/>
            <person name="Yoshinaga Y."/>
            <person name="Zwiers L.-H."/>
            <person name="Turgeon B."/>
            <person name="Goodwin S."/>
            <person name="Spatafora J."/>
            <person name="Crous P."/>
            <person name="Grigoriev I."/>
        </authorList>
    </citation>
    <scope>NUCLEOTIDE SEQUENCE</scope>
    <source>
        <strain evidence="2">CBS 133067</strain>
    </source>
</reference>
<sequence length="192" mass="21535">MSSAATPKVALISGHTDLTEKEFNQIYIPLLGKALEEGHHFILGDAQGVDTLALAYLQQEPLKAKFPDVNQRITIFASRKHNVSKLESLGVKVLAPDDSILIASASKPEVKELIGIENSGRDAARYRHLVRDTLMTMNSDYDILFVRSEGESRVLYGDRWRPRVSATEMNQRRRLKLRSRSSHVGDVHINNS</sequence>
<evidence type="ECO:0000313" key="3">
    <source>
        <dbReference type="Proteomes" id="UP000799772"/>
    </source>
</evidence>
<accession>A0A9P4M2L6</accession>
<name>A0A9P4M2L6_9PEZI</name>
<dbReference type="EMBL" id="ML978133">
    <property type="protein sequence ID" value="KAF2094675.1"/>
    <property type="molecule type" value="Genomic_DNA"/>
</dbReference>
<dbReference type="OrthoDB" id="5422905at2759"/>
<gene>
    <name evidence="2" type="ORF">NA57DRAFT_60096</name>
</gene>
<feature type="region of interest" description="Disordered" evidence="1">
    <location>
        <begin position="171"/>
        <end position="192"/>
    </location>
</feature>
<comment type="caution">
    <text evidence="2">The sequence shown here is derived from an EMBL/GenBank/DDBJ whole genome shotgun (WGS) entry which is preliminary data.</text>
</comment>
<protein>
    <submittedName>
        <fullName evidence="2">Uncharacterized protein</fullName>
    </submittedName>
</protein>